<evidence type="ECO:0000259" key="3">
    <source>
        <dbReference type="SMART" id="SM00062"/>
    </source>
</evidence>
<evidence type="ECO:0000256" key="2">
    <source>
        <dbReference type="SAM" id="SignalP"/>
    </source>
</evidence>
<dbReference type="SUPFAM" id="SSF53850">
    <property type="entry name" value="Periplasmic binding protein-like II"/>
    <property type="match status" value="1"/>
</dbReference>
<dbReference type="InterPro" id="IPR001638">
    <property type="entry name" value="Solute-binding_3/MltF_N"/>
</dbReference>
<protein>
    <submittedName>
        <fullName evidence="4">Transporter substrate-binding domain-containing protein</fullName>
    </submittedName>
</protein>
<dbReference type="InterPro" id="IPR006311">
    <property type="entry name" value="TAT_signal"/>
</dbReference>
<dbReference type="EMBL" id="WUMU01000006">
    <property type="protein sequence ID" value="MXN17879.1"/>
    <property type="molecule type" value="Genomic_DNA"/>
</dbReference>
<evidence type="ECO:0000313" key="4">
    <source>
        <dbReference type="EMBL" id="MXN17879.1"/>
    </source>
</evidence>
<name>A0A6L7G1U5_9RHOB</name>
<dbReference type="Gene3D" id="3.40.190.10">
    <property type="entry name" value="Periplasmic binding protein-like II"/>
    <property type="match status" value="2"/>
</dbReference>
<keyword evidence="1 2" id="KW-0732">Signal</keyword>
<dbReference type="PANTHER" id="PTHR35936:SF17">
    <property type="entry name" value="ARGININE-BINDING EXTRACELLULAR PROTEIN ARTP"/>
    <property type="match status" value="1"/>
</dbReference>
<dbReference type="SMART" id="SM00062">
    <property type="entry name" value="PBPb"/>
    <property type="match status" value="1"/>
</dbReference>
<dbReference type="PANTHER" id="PTHR35936">
    <property type="entry name" value="MEMBRANE-BOUND LYTIC MUREIN TRANSGLYCOSYLASE F"/>
    <property type="match status" value="1"/>
</dbReference>
<comment type="caution">
    <text evidence="4">The sequence shown here is derived from an EMBL/GenBank/DDBJ whole genome shotgun (WGS) entry which is preliminary data.</text>
</comment>
<gene>
    <name evidence="4" type="ORF">GR170_08535</name>
</gene>
<dbReference type="Proteomes" id="UP000477911">
    <property type="component" value="Unassembled WGS sequence"/>
</dbReference>
<feature type="chain" id="PRO_5027059643" evidence="2">
    <location>
        <begin position="28"/>
        <end position="277"/>
    </location>
</feature>
<reference evidence="4 5" key="1">
    <citation type="submission" date="2019-12" db="EMBL/GenBank/DDBJ databases">
        <authorList>
            <person name="Li M."/>
        </authorList>
    </citation>
    <scope>NUCLEOTIDE SEQUENCE [LARGE SCALE GENOMIC DNA]</scope>
    <source>
        <strain evidence="4 5">GBMRC 2024</strain>
    </source>
</reference>
<organism evidence="4 5">
    <name type="scientific">Pseudooceanicola albus</name>
    <dbReference type="NCBI Taxonomy" id="2692189"/>
    <lineage>
        <taxon>Bacteria</taxon>
        <taxon>Pseudomonadati</taxon>
        <taxon>Pseudomonadota</taxon>
        <taxon>Alphaproteobacteria</taxon>
        <taxon>Rhodobacterales</taxon>
        <taxon>Paracoccaceae</taxon>
        <taxon>Pseudooceanicola</taxon>
    </lineage>
</organism>
<dbReference type="RefSeq" id="WP_160893658.1">
    <property type="nucleotide sequence ID" value="NZ_WUMU01000006.1"/>
</dbReference>
<dbReference type="PROSITE" id="PS51318">
    <property type="entry name" value="TAT"/>
    <property type="match status" value="1"/>
</dbReference>
<proteinExistence type="predicted"/>
<dbReference type="AlphaFoldDB" id="A0A6L7G1U5"/>
<accession>A0A6L7G1U5</accession>
<keyword evidence="5" id="KW-1185">Reference proteome</keyword>
<feature type="domain" description="Solute-binding protein family 3/N-terminal" evidence="3">
    <location>
        <begin position="41"/>
        <end position="265"/>
    </location>
</feature>
<dbReference type="Pfam" id="PF00497">
    <property type="entry name" value="SBP_bac_3"/>
    <property type="match status" value="1"/>
</dbReference>
<evidence type="ECO:0000313" key="5">
    <source>
        <dbReference type="Proteomes" id="UP000477911"/>
    </source>
</evidence>
<evidence type="ECO:0000256" key="1">
    <source>
        <dbReference type="ARBA" id="ARBA00022729"/>
    </source>
</evidence>
<sequence length="277" mass="29856">MMNRRSFTTALGAAAAGAMVSGGTAMAAGQSALERVKASGTLRIGGIADGAPYYQKGIADGKWRGFYIDICQKLADDLGLKLDITETTWGNSVLELQADKLDVFFGLNPTPERQKVIDFSGPVFKNAFTLVTKKGLEGKTWEDFNKSDLTIAVDAGSSHDAAVTRHLPEAKVVRLKTQSDATAALMSHRADAQCLVLILSLALLAKNPAIGTLVVPDPVDATTSNAGFRREEDSSWKDFVSSWIEEHRENGFIKQAIMKNMELVGVTADQFPEGFTI</sequence>
<feature type="signal peptide" evidence="2">
    <location>
        <begin position="1"/>
        <end position="27"/>
    </location>
</feature>